<feature type="transmembrane region" description="Helical" evidence="6">
    <location>
        <begin position="16"/>
        <end position="34"/>
    </location>
</feature>
<dbReference type="Pfam" id="PF01594">
    <property type="entry name" value="AI-2E_transport"/>
    <property type="match status" value="1"/>
</dbReference>
<sequence>MVSGESAIMAATTQQLLQRALWIAGLLLVAAILWLASDVVLISVGALLVAVLLQVVSEPFRWVRLPRGLSLFLAGVLIFCVLVGVGYLFGTAIAAQLEEVIDRVQEAQSGLTRLLNSSDIGRMALKNVRGVDVPLTDIFSRLFSVSANVVVGLVVMIFGGIYLAAQPALYREGLSRLFPREWRGEVEETIDTVARALRLWLFGQLIEMVIIGAMSGVAVWLIGLPSALALGVVAGVAEFVPYLGPIVAAVPAILVAVTLSPATALWTFFAYVAIHQLEGQLVMPLIQRRMVFIPPAVMLLSIVAIGYAFGVVGAMFAAPLTVIIFVLVSKLYVRDALGQEAVLPGEPTDQSAAPATASKA</sequence>
<feature type="transmembrane region" description="Helical" evidence="6">
    <location>
        <begin position="290"/>
        <end position="309"/>
    </location>
</feature>
<keyword evidence="4 6" id="KW-1133">Transmembrane helix</keyword>
<organism evidence="7 8">
    <name type="scientific">Methylosinus trichosporium (strain ATCC 35070 / NCIMB 11131 / UNIQEM 75 / OB3b)</name>
    <dbReference type="NCBI Taxonomy" id="595536"/>
    <lineage>
        <taxon>Bacteria</taxon>
        <taxon>Pseudomonadati</taxon>
        <taxon>Pseudomonadota</taxon>
        <taxon>Alphaproteobacteria</taxon>
        <taxon>Hyphomicrobiales</taxon>
        <taxon>Methylocystaceae</taxon>
        <taxon>Methylosinus</taxon>
    </lineage>
</organism>
<feature type="transmembrane region" description="Helical" evidence="6">
    <location>
        <begin position="69"/>
        <end position="89"/>
    </location>
</feature>
<reference evidence="8" key="1">
    <citation type="submission" date="2017-10" db="EMBL/GenBank/DDBJ databases">
        <title>Completed PacBio SMRT sequence of Methylosinus trichosporium OB3b reveals presence of a third large plasmid.</title>
        <authorList>
            <person name="Charles T.C."/>
            <person name="Lynch M.D.J."/>
            <person name="Heil J.R."/>
            <person name="Cheng J."/>
        </authorList>
    </citation>
    <scope>NUCLEOTIDE SEQUENCE [LARGE SCALE GENOMIC DNA]</scope>
    <source>
        <strain evidence="8">OB3b</strain>
    </source>
</reference>
<feature type="transmembrane region" description="Helical" evidence="6">
    <location>
        <begin position="142"/>
        <end position="165"/>
    </location>
</feature>
<accession>A0A2D2D6A0</accession>
<comment type="subcellular location">
    <subcellularLocation>
        <location evidence="1">Membrane</location>
        <topology evidence="1">Multi-pass membrane protein</topology>
    </subcellularLocation>
</comment>
<dbReference type="GO" id="GO:0055085">
    <property type="term" value="P:transmembrane transport"/>
    <property type="evidence" value="ECO:0007669"/>
    <property type="project" value="TreeGrafter"/>
</dbReference>
<dbReference type="Proteomes" id="UP000230709">
    <property type="component" value="Chromosome"/>
</dbReference>
<evidence type="ECO:0000313" key="8">
    <source>
        <dbReference type="Proteomes" id="UP000230709"/>
    </source>
</evidence>
<dbReference type="PANTHER" id="PTHR21716:SF62">
    <property type="entry name" value="TRANSPORT PROTEIN YDBI-RELATED"/>
    <property type="match status" value="1"/>
</dbReference>
<keyword evidence="3 6" id="KW-0812">Transmembrane</keyword>
<dbReference type="EMBL" id="CP023737">
    <property type="protein sequence ID" value="ATQ70359.1"/>
    <property type="molecule type" value="Genomic_DNA"/>
</dbReference>
<evidence type="ECO:0000313" key="7">
    <source>
        <dbReference type="EMBL" id="ATQ70359.1"/>
    </source>
</evidence>
<dbReference type="PANTHER" id="PTHR21716">
    <property type="entry name" value="TRANSMEMBRANE PROTEIN"/>
    <property type="match status" value="1"/>
</dbReference>
<feature type="transmembrane region" description="Helical" evidence="6">
    <location>
        <begin position="199"/>
        <end position="222"/>
    </location>
</feature>
<name>A0A2D2D6A0_METT3</name>
<comment type="similarity">
    <text evidence="2">Belongs to the autoinducer-2 exporter (AI-2E) (TC 2.A.86) family.</text>
</comment>
<gene>
    <name evidence="7" type="ORF">CQW49_12135</name>
</gene>
<evidence type="ECO:0000256" key="2">
    <source>
        <dbReference type="ARBA" id="ARBA00009773"/>
    </source>
</evidence>
<dbReference type="GO" id="GO:0016020">
    <property type="term" value="C:membrane"/>
    <property type="evidence" value="ECO:0007669"/>
    <property type="project" value="UniProtKB-SubCell"/>
</dbReference>
<dbReference type="InterPro" id="IPR002549">
    <property type="entry name" value="AI-2E-like"/>
</dbReference>
<protein>
    <submittedName>
        <fullName evidence="7">AI-2E family transporter</fullName>
    </submittedName>
</protein>
<evidence type="ECO:0000256" key="5">
    <source>
        <dbReference type="ARBA" id="ARBA00023136"/>
    </source>
</evidence>
<feature type="transmembrane region" description="Helical" evidence="6">
    <location>
        <begin position="242"/>
        <end position="269"/>
    </location>
</feature>
<evidence type="ECO:0000256" key="6">
    <source>
        <dbReference type="SAM" id="Phobius"/>
    </source>
</evidence>
<dbReference type="STRING" id="595536.GCA_000178815_02738"/>
<dbReference type="AlphaFoldDB" id="A0A2D2D6A0"/>
<evidence type="ECO:0000256" key="3">
    <source>
        <dbReference type="ARBA" id="ARBA00022692"/>
    </source>
</evidence>
<keyword evidence="8" id="KW-1185">Reference proteome</keyword>
<dbReference type="KEGG" id="mtw:CQW49_12135"/>
<evidence type="ECO:0000256" key="1">
    <source>
        <dbReference type="ARBA" id="ARBA00004141"/>
    </source>
</evidence>
<keyword evidence="5 6" id="KW-0472">Membrane</keyword>
<evidence type="ECO:0000256" key="4">
    <source>
        <dbReference type="ARBA" id="ARBA00022989"/>
    </source>
</evidence>
<proteinExistence type="inferred from homology"/>